<proteinExistence type="predicted"/>
<reference evidence="2" key="1">
    <citation type="submission" date="2021-10" db="EMBL/GenBank/DDBJ databases">
        <title>Tropical sea cucumber genome reveals ecological adaptation and Cuvierian tubules defense mechanism.</title>
        <authorList>
            <person name="Chen T."/>
        </authorList>
    </citation>
    <scope>NUCLEOTIDE SEQUENCE</scope>
    <source>
        <strain evidence="2">Nanhai2018</strain>
        <tissue evidence="2">Muscle</tissue>
    </source>
</reference>
<keyword evidence="3" id="KW-1185">Reference proteome</keyword>
<gene>
    <name evidence="2" type="ORF">HOLleu_30290</name>
</gene>
<dbReference type="EMBL" id="JAIZAY010000015">
    <property type="protein sequence ID" value="KAJ8028138.1"/>
    <property type="molecule type" value="Genomic_DNA"/>
</dbReference>
<evidence type="ECO:0000313" key="3">
    <source>
        <dbReference type="Proteomes" id="UP001152320"/>
    </source>
</evidence>
<protein>
    <submittedName>
        <fullName evidence="2">Histamine N-methyltransferase A</fullName>
    </submittedName>
</protein>
<accession>A0A9Q1GZD1</accession>
<evidence type="ECO:0000256" key="1">
    <source>
        <dbReference type="SAM" id="MobiDB-lite"/>
    </source>
</evidence>
<organism evidence="2 3">
    <name type="scientific">Holothuria leucospilota</name>
    <name type="common">Black long sea cucumber</name>
    <name type="synonym">Mertensiothuria leucospilota</name>
    <dbReference type="NCBI Taxonomy" id="206669"/>
    <lineage>
        <taxon>Eukaryota</taxon>
        <taxon>Metazoa</taxon>
        <taxon>Echinodermata</taxon>
        <taxon>Eleutherozoa</taxon>
        <taxon>Echinozoa</taxon>
        <taxon>Holothuroidea</taxon>
        <taxon>Aspidochirotacea</taxon>
        <taxon>Aspidochirotida</taxon>
        <taxon>Holothuriidae</taxon>
        <taxon>Holothuria</taxon>
    </lineage>
</organism>
<dbReference type="OrthoDB" id="5984880at2759"/>
<dbReference type="SUPFAM" id="SSF53335">
    <property type="entry name" value="S-adenosyl-L-methionine-dependent methyltransferases"/>
    <property type="match status" value="1"/>
</dbReference>
<comment type="caution">
    <text evidence="2">The sequence shown here is derived from an EMBL/GenBank/DDBJ whole genome shotgun (WGS) entry which is preliminary data.</text>
</comment>
<name>A0A9Q1GZD1_HOLLE</name>
<feature type="region of interest" description="Disordered" evidence="1">
    <location>
        <begin position="1"/>
        <end position="59"/>
    </location>
</feature>
<feature type="compositionally biased region" description="Low complexity" evidence="1">
    <location>
        <begin position="22"/>
        <end position="38"/>
    </location>
</feature>
<evidence type="ECO:0000313" key="2">
    <source>
        <dbReference type="EMBL" id="KAJ8028138.1"/>
    </source>
</evidence>
<sequence>MAPPASPSLAEGPASKRTARHPSASNARAPLPARNPASVRPLSRPSPAKGLAPPLQSPLRSSISALGKDDVSRNTLIANSEKLFSLLEGIVEVKMLKQLMKKFRLVECTVVEPSGEQITSYKKLVEEQKDALNGVTFDWRQETIQEFCKANADGSKKFHFVSALHSCYYIAKQDLDFYLNTFCEWTKGKILIMLGSVAEHFNLPGHALDLKVTLIASNFVCTENRKRTELIWIMKLKSHLTGLNKDLGLLNQYTFHQTL</sequence>
<dbReference type="AlphaFoldDB" id="A0A9Q1GZD1"/>
<dbReference type="Gene3D" id="3.40.50.150">
    <property type="entry name" value="Vaccinia Virus protein VP39"/>
    <property type="match status" value="1"/>
</dbReference>
<dbReference type="InterPro" id="IPR029063">
    <property type="entry name" value="SAM-dependent_MTases_sf"/>
</dbReference>
<dbReference type="Proteomes" id="UP001152320">
    <property type="component" value="Chromosome 15"/>
</dbReference>